<accession>A0AAE0BQK0</accession>
<comment type="caution">
    <text evidence="1">The sequence shown here is derived from an EMBL/GenBank/DDBJ whole genome shotgun (WGS) entry which is preliminary data.</text>
</comment>
<dbReference type="Proteomes" id="UP001190700">
    <property type="component" value="Unassembled WGS sequence"/>
</dbReference>
<name>A0AAE0BQK0_9CHLO</name>
<organism evidence="1 2">
    <name type="scientific">Cymbomonas tetramitiformis</name>
    <dbReference type="NCBI Taxonomy" id="36881"/>
    <lineage>
        <taxon>Eukaryota</taxon>
        <taxon>Viridiplantae</taxon>
        <taxon>Chlorophyta</taxon>
        <taxon>Pyramimonadophyceae</taxon>
        <taxon>Pyramimonadales</taxon>
        <taxon>Pyramimonadaceae</taxon>
        <taxon>Cymbomonas</taxon>
    </lineage>
</organism>
<dbReference type="EMBL" id="LGRX02033678">
    <property type="protein sequence ID" value="KAK3240318.1"/>
    <property type="molecule type" value="Genomic_DNA"/>
</dbReference>
<evidence type="ECO:0000313" key="1">
    <source>
        <dbReference type="EMBL" id="KAK3240318.1"/>
    </source>
</evidence>
<evidence type="ECO:0000313" key="2">
    <source>
        <dbReference type="Proteomes" id="UP001190700"/>
    </source>
</evidence>
<keyword evidence="2" id="KW-1185">Reference proteome</keyword>
<proteinExistence type="predicted"/>
<sequence length="90" mass="10366">MWRCRPLFHLISGSEVWVMCKEWRHAARFHRISGIDAVGAWVFASDVGYNELTGDIPTELGLLTATKSWRVPNLLFTTMQSCLGNWARWL</sequence>
<gene>
    <name evidence="1" type="ORF">CYMTET_49832</name>
</gene>
<protein>
    <submittedName>
        <fullName evidence="1">Uncharacterized protein</fullName>
    </submittedName>
</protein>
<dbReference type="AlphaFoldDB" id="A0AAE0BQK0"/>
<reference evidence="1 2" key="1">
    <citation type="journal article" date="2015" name="Genome Biol. Evol.">
        <title>Comparative Genomics of a Bacterivorous Green Alga Reveals Evolutionary Causalities and Consequences of Phago-Mixotrophic Mode of Nutrition.</title>
        <authorList>
            <person name="Burns J.A."/>
            <person name="Paasch A."/>
            <person name="Narechania A."/>
            <person name="Kim E."/>
        </authorList>
    </citation>
    <scope>NUCLEOTIDE SEQUENCE [LARGE SCALE GENOMIC DNA]</scope>
    <source>
        <strain evidence="1 2">PLY_AMNH</strain>
    </source>
</reference>